<name>A0ACB7VM08_DIOAL</name>
<dbReference type="EMBL" id="CM037018">
    <property type="protein sequence ID" value="KAH7675095.1"/>
    <property type="molecule type" value="Genomic_DNA"/>
</dbReference>
<evidence type="ECO:0000313" key="1">
    <source>
        <dbReference type="EMBL" id="KAH7675095.1"/>
    </source>
</evidence>
<reference evidence="2" key="1">
    <citation type="journal article" date="2022" name="Nat. Commun.">
        <title>Chromosome evolution and the genetic basis of agronomically important traits in greater yam.</title>
        <authorList>
            <person name="Bredeson J.V."/>
            <person name="Lyons J.B."/>
            <person name="Oniyinde I.O."/>
            <person name="Okereke N.R."/>
            <person name="Kolade O."/>
            <person name="Nnabue I."/>
            <person name="Nwadili C.O."/>
            <person name="Hribova E."/>
            <person name="Parker M."/>
            <person name="Nwogha J."/>
            <person name="Shu S."/>
            <person name="Carlson J."/>
            <person name="Kariba R."/>
            <person name="Muthemba S."/>
            <person name="Knop K."/>
            <person name="Barton G.J."/>
            <person name="Sherwood A.V."/>
            <person name="Lopez-Montes A."/>
            <person name="Asiedu R."/>
            <person name="Jamnadass R."/>
            <person name="Muchugi A."/>
            <person name="Goodstein D."/>
            <person name="Egesi C.N."/>
            <person name="Featherston J."/>
            <person name="Asfaw A."/>
            <person name="Simpson G.G."/>
            <person name="Dolezel J."/>
            <person name="Hendre P.S."/>
            <person name="Van Deynze A."/>
            <person name="Kumar P.L."/>
            <person name="Obidiegwu J.E."/>
            <person name="Bhattacharjee R."/>
            <person name="Rokhsar D.S."/>
        </authorList>
    </citation>
    <scope>NUCLEOTIDE SEQUENCE [LARGE SCALE GENOMIC DNA]</scope>
    <source>
        <strain evidence="2">cv. TDa95/00328</strain>
    </source>
</reference>
<gene>
    <name evidence="1" type="ORF">IHE45_08G116100</name>
</gene>
<organism evidence="1 2">
    <name type="scientific">Dioscorea alata</name>
    <name type="common">Purple yam</name>
    <dbReference type="NCBI Taxonomy" id="55571"/>
    <lineage>
        <taxon>Eukaryota</taxon>
        <taxon>Viridiplantae</taxon>
        <taxon>Streptophyta</taxon>
        <taxon>Embryophyta</taxon>
        <taxon>Tracheophyta</taxon>
        <taxon>Spermatophyta</taxon>
        <taxon>Magnoliopsida</taxon>
        <taxon>Liliopsida</taxon>
        <taxon>Dioscoreales</taxon>
        <taxon>Dioscoreaceae</taxon>
        <taxon>Dioscorea</taxon>
    </lineage>
</organism>
<keyword evidence="2" id="KW-1185">Reference proteome</keyword>
<accession>A0ACB7VM08</accession>
<protein>
    <submittedName>
        <fullName evidence="1">Uncharacterized protein</fullName>
    </submittedName>
</protein>
<sequence>MQSSVMRLLGRSLMRVVVAMVKSPAGFMTSILYCSGVLPRDPHLERLVRDDVPFYGENFFFDFFVVFLKFFW</sequence>
<comment type="caution">
    <text evidence="1">The sequence shown here is derived from an EMBL/GenBank/DDBJ whole genome shotgun (WGS) entry which is preliminary data.</text>
</comment>
<evidence type="ECO:0000313" key="2">
    <source>
        <dbReference type="Proteomes" id="UP000827976"/>
    </source>
</evidence>
<proteinExistence type="predicted"/>
<dbReference type="Proteomes" id="UP000827976">
    <property type="component" value="Chromosome 8"/>
</dbReference>